<protein>
    <submittedName>
        <fullName evidence="8">AKR4 protein</fullName>
        <ecNumber evidence="8">1.2.1.-</ecNumber>
    </submittedName>
    <submittedName>
        <fullName evidence="9">Aldo/keto reductase</fullName>
    </submittedName>
</protein>
<evidence type="ECO:0000259" key="7">
    <source>
        <dbReference type="Pfam" id="PF00248"/>
    </source>
</evidence>
<evidence type="ECO:0000256" key="6">
    <source>
        <dbReference type="PIRSR" id="PIRSR000097-3"/>
    </source>
</evidence>
<dbReference type="GeneID" id="30987095"/>
<evidence type="ECO:0000313" key="10">
    <source>
        <dbReference type="Proteomes" id="UP000038830"/>
    </source>
</evidence>
<dbReference type="InterPro" id="IPR018170">
    <property type="entry name" value="Aldo/ket_reductase_CS"/>
</dbReference>
<evidence type="ECO:0000256" key="1">
    <source>
        <dbReference type="ARBA" id="ARBA00007905"/>
    </source>
</evidence>
<evidence type="ECO:0000313" key="11">
    <source>
        <dbReference type="Proteomes" id="UP000094389"/>
    </source>
</evidence>
<reference evidence="9 11" key="3">
    <citation type="journal article" date="2016" name="Proc. Natl. Acad. Sci. U.S.A.">
        <title>Comparative genomics of biotechnologically important yeasts.</title>
        <authorList>
            <person name="Riley R."/>
            <person name="Haridas S."/>
            <person name="Wolfe K.H."/>
            <person name="Lopes M.R."/>
            <person name="Hittinger C.T."/>
            <person name="Goeker M."/>
            <person name="Salamov A.A."/>
            <person name="Wisecaver J.H."/>
            <person name="Long T.M."/>
            <person name="Calvey C.H."/>
            <person name="Aerts A.L."/>
            <person name="Barry K.W."/>
            <person name="Choi C."/>
            <person name="Clum A."/>
            <person name="Coughlan A.Y."/>
            <person name="Deshpande S."/>
            <person name="Douglass A.P."/>
            <person name="Hanson S.J."/>
            <person name="Klenk H.-P."/>
            <person name="LaButti K.M."/>
            <person name="Lapidus A."/>
            <person name="Lindquist E.A."/>
            <person name="Lipzen A.M."/>
            <person name="Meier-Kolthoff J.P."/>
            <person name="Ohm R.A."/>
            <person name="Otillar R.P."/>
            <person name="Pangilinan J.L."/>
            <person name="Peng Y."/>
            <person name="Rokas A."/>
            <person name="Rosa C.A."/>
            <person name="Scheuner C."/>
            <person name="Sibirny A.A."/>
            <person name="Slot J.C."/>
            <person name="Stielow J.B."/>
            <person name="Sun H."/>
            <person name="Kurtzman C.P."/>
            <person name="Blackwell M."/>
            <person name="Grigoriev I.V."/>
            <person name="Jeffries T.W."/>
        </authorList>
    </citation>
    <scope>NUCLEOTIDE SEQUENCE [LARGE SCALE GENOMIC DNA]</scope>
    <source>
        <strain evidence="11">ATCC 18201 / CBS 1600 / BCRC 20928 / JCM 3617 / NBRC 0987 / NRRL Y-1542</strain>
        <strain evidence="9">NRRL Y-1542</strain>
    </source>
</reference>
<accession>A0A1E4S2M8</accession>
<dbReference type="SUPFAM" id="SSF51430">
    <property type="entry name" value="NAD(P)-linked oxidoreductase"/>
    <property type="match status" value="1"/>
</dbReference>
<dbReference type="PANTHER" id="PTHR43827:SF3">
    <property type="entry name" value="NADP-DEPENDENT OXIDOREDUCTASE DOMAIN-CONTAINING PROTEIN"/>
    <property type="match status" value="1"/>
</dbReference>
<evidence type="ECO:0000256" key="3">
    <source>
        <dbReference type="ARBA" id="ARBA00023002"/>
    </source>
</evidence>
<dbReference type="Proteomes" id="UP000038830">
    <property type="component" value="Unassembled WGS sequence"/>
</dbReference>
<dbReference type="EMBL" id="CDQK01000004">
    <property type="protein sequence ID" value="CEP23451.1"/>
    <property type="molecule type" value="Genomic_DNA"/>
</dbReference>
<reference evidence="8" key="1">
    <citation type="submission" date="2014-12" db="EMBL/GenBank/DDBJ databases">
        <authorList>
            <person name="Jaenicke S."/>
        </authorList>
    </citation>
    <scope>NUCLEOTIDE SEQUENCE [LARGE SCALE GENOMIC DNA]</scope>
    <source>
        <strain evidence="8">CBS1600</strain>
    </source>
</reference>
<dbReference type="Proteomes" id="UP000094389">
    <property type="component" value="Unassembled WGS sequence"/>
</dbReference>
<dbReference type="AlphaFoldDB" id="A0A0H5C606"/>
<dbReference type="OMA" id="DIALRWC"/>
<evidence type="ECO:0000256" key="4">
    <source>
        <dbReference type="PIRSR" id="PIRSR000097-1"/>
    </source>
</evidence>
<dbReference type="CDD" id="cd19120">
    <property type="entry name" value="AKR_AKR3C2-3"/>
    <property type="match status" value="1"/>
</dbReference>
<keyword evidence="3 8" id="KW-0560">Oxidoreductase</keyword>
<dbReference type="InterPro" id="IPR036812">
    <property type="entry name" value="NAD(P)_OxRdtase_dom_sf"/>
</dbReference>
<sequence length="305" mass="34358">MVKVPNFTIKATGKQVPAIGFGSGTAWRLQKWGQMDEDKGHELIVELIDQVKTAIDVGFRHIDVAEAYFTHREVGEGIKASGIARGELFITDKWSPGVFKSTKSKGPKESIAKTLKELQLEYIDLYLLHSPQANEGEISTENAWLELEELYRNGTVKQIGVSNFSVGWLERVNKVATVKPMVNQIEFHAYLQEPTPGIVDYCKKNDILIEAYSPLAPITKGRPGLLDDILPELAAKYGKDENQILLRWVYQQGILPLTTSSKAQRLRDSLDIFTFELEDEDVKRITDVGNKNGRVQGFKPFWPEP</sequence>
<dbReference type="Pfam" id="PF00248">
    <property type="entry name" value="Aldo_ket_red"/>
    <property type="match status" value="1"/>
</dbReference>
<dbReference type="Gene3D" id="3.20.20.100">
    <property type="entry name" value="NADP-dependent oxidoreductase domain"/>
    <property type="match status" value="1"/>
</dbReference>
<dbReference type="PRINTS" id="PR00069">
    <property type="entry name" value="ALDKETRDTASE"/>
</dbReference>
<reference evidence="10" key="2">
    <citation type="journal article" date="2015" name="J. Biotechnol.">
        <title>The structure of the Cyberlindnera jadinii genome and its relation to Candida utilis analyzed by the occurrence of single nucleotide polymorphisms.</title>
        <authorList>
            <person name="Rupp O."/>
            <person name="Brinkrolf K."/>
            <person name="Buerth C."/>
            <person name="Kunigo M."/>
            <person name="Schneider J."/>
            <person name="Jaenicke S."/>
            <person name="Goesmann A."/>
            <person name="Puehler A."/>
            <person name="Jaeger K.-E."/>
            <person name="Ernst J.F."/>
        </authorList>
    </citation>
    <scope>NUCLEOTIDE SEQUENCE [LARGE SCALE GENOMIC DNA]</scope>
    <source>
        <strain evidence="10">ATCC 18201 / CBS 1600 / BCRC 20928 / JCM 3617 / NBRC 0987 / NRRL Y-1542</strain>
    </source>
</reference>
<dbReference type="InterPro" id="IPR023210">
    <property type="entry name" value="NADP_OxRdtase_dom"/>
</dbReference>
<feature type="site" description="Lowers pKa of active site Tyr" evidence="6">
    <location>
        <position position="93"/>
    </location>
</feature>
<dbReference type="STRING" id="983966.A0A0H5C606"/>
<dbReference type="GO" id="GO:0016616">
    <property type="term" value="F:oxidoreductase activity, acting on the CH-OH group of donors, NAD or NADP as acceptor"/>
    <property type="evidence" value="ECO:0007669"/>
    <property type="project" value="UniProtKB-ARBA"/>
</dbReference>
<dbReference type="EC" id="1.2.1.-" evidence="8"/>
<evidence type="ECO:0000313" key="9">
    <source>
        <dbReference type="EMBL" id="ODV73690.1"/>
    </source>
</evidence>
<dbReference type="InterPro" id="IPR020471">
    <property type="entry name" value="AKR"/>
</dbReference>
<comment type="similarity">
    <text evidence="1">Belongs to the aldo/keto reductase family.</text>
</comment>
<feature type="domain" description="NADP-dependent oxidoreductase" evidence="7">
    <location>
        <begin position="27"/>
        <end position="288"/>
    </location>
</feature>
<evidence type="ECO:0000256" key="5">
    <source>
        <dbReference type="PIRSR" id="PIRSR000097-2"/>
    </source>
</evidence>
<proteinExistence type="inferred from homology"/>
<dbReference type="OrthoDB" id="416253at2759"/>
<dbReference type="EMBL" id="KV453930">
    <property type="protein sequence ID" value="ODV73690.1"/>
    <property type="molecule type" value="Genomic_DNA"/>
</dbReference>
<evidence type="ECO:0000256" key="2">
    <source>
        <dbReference type="ARBA" id="ARBA00022857"/>
    </source>
</evidence>
<dbReference type="PROSITE" id="PS00062">
    <property type="entry name" value="ALDOKETO_REDUCTASE_2"/>
    <property type="match status" value="1"/>
</dbReference>
<feature type="active site" description="Proton donor" evidence="4">
    <location>
        <position position="68"/>
    </location>
</feature>
<evidence type="ECO:0000313" key="8">
    <source>
        <dbReference type="EMBL" id="CEP23451.1"/>
    </source>
</evidence>
<keyword evidence="2" id="KW-0521">NADP</keyword>
<dbReference type="PANTHER" id="PTHR43827">
    <property type="entry name" value="2,5-DIKETO-D-GLUCONIC ACID REDUCTASE"/>
    <property type="match status" value="1"/>
</dbReference>
<dbReference type="InterPro" id="IPR044494">
    <property type="entry name" value="AKR3C2/3"/>
</dbReference>
<dbReference type="GO" id="GO:0016652">
    <property type="term" value="F:oxidoreductase activity, acting on NAD(P)H as acceptor"/>
    <property type="evidence" value="ECO:0007669"/>
    <property type="project" value="InterPro"/>
</dbReference>
<name>A0A0H5C606_CYBJN</name>
<organism evidence="8 10">
    <name type="scientific">Cyberlindnera jadinii (strain ATCC 18201 / CBS 1600 / BCRC 20928 / JCM 3617 / NBRC 0987 / NRRL Y-1542)</name>
    <name type="common">Torula yeast</name>
    <name type="synonym">Candida utilis</name>
    <dbReference type="NCBI Taxonomy" id="983966"/>
    <lineage>
        <taxon>Eukaryota</taxon>
        <taxon>Fungi</taxon>
        <taxon>Dikarya</taxon>
        <taxon>Ascomycota</taxon>
        <taxon>Saccharomycotina</taxon>
        <taxon>Saccharomycetes</taxon>
        <taxon>Phaffomycetales</taxon>
        <taxon>Phaffomycetaceae</taxon>
        <taxon>Cyberlindnera</taxon>
    </lineage>
</organism>
<dbReference type="PIRSF" id="PIRSF000097">
    <property type="entry name" value="AKR"/>
    <property type="match status" value="1"/>
</dbReference>
<keyword evidence="11" id="KW-1185">Reference proteome</keyword>
<dbReference type="FunFam" id="3.20.20.100:FF:000002">
    <property type="entry name" value="2,5-diketo-D-gluconic acid reductase A"/>
    <property type="match status" value="1"/>
</dbReference>
<gene>
    <name evidence="8" type="primary">AKR4</name>
    <name evidence="8" type="ORF">BN1211_4038</name>
    <name evidence="9" type="ORF">CYBJADRAFT_127528</name>
</gene>
<accession>A0A0H5C606</accession>
<dbReference type="RefSeq" id="XP_020070729.1">
    <property type="nucleotide sequence ID" value="XM_020212699.1"/>
</dbReference>
<feature type="binding site" evidence="5">
    <location>
        <position position="129"/>
    </location>
    <ligand>
        <name>substrate</name>
    </ligand>
</feature>